<dbReference type="PANTHER" id="PTHR12616:SF8">
    <property type="entry name" value="VACUOLAR PROTEIN SORTING-ASSOCIATED PROTEIN 8 HOMOLOG"/>
    <property type="match status" value="1"/>
</dbReference>
<proteinExistence type="predicted"/>
<dbReference type="InterPro" id="IPR045111">
    <property type="entry name" value="Vps41/Vps8"/>
</dbReference>
<keyword evidence="2" id="KW-1185">Reference proteome</keyword>
<name>A0A9W8C8P6_TRIRA</name>
<dbReference type="EMBL" id="JAFHDT010000004">
    <property type="protein sequence ID" value="KAI7811511.1"/>
    <property type="molecule type" value="Genomic_DNA"/>
</dbReference>
<sequence length="181" mass="21059">MYDRKHHYDRVVDCYLKDSLRKEELFNYIHTFLSMSDYTLDEKQSVRVKALQHIKDLVNINPVKTTALIAVHFSDKVHSIVTDLQDDDYLVFQFLMCLLDPSSREGLNPQAVMKVGPHLNELLVDLLCQFSPQQVITFLKMSRDYRLEETIQGDLCLRFVLGHNVGCYMDGGVWSSIRRTT</sequence>
<dbReference type="GO" id="GO:0006623">
    <property type="term" value="P:protein targeting to vacuole"/>
    <property type="evidence" value="ECO:0007669"/>
    <property type="project" value="InterPro"/>
</dbReference>
<accession>A0A9W8C8P6</accession>
<dbReference type="Proteomes" id="UP001059041">
    <property type="component" value="Linkage Group LG4"/>
</dbReference>
<evidence type="ECO:0000313" key="2">
    <source>
        <dbReference type="Proteomes" id="UP001059041"/>
    </source>
</evidence>
<dbReference type="GO" id="GO:0030897">
    <property type="term" value="C:HOPS complex"/>
    <property type="evidence" value="ECO:0007669"/>
    <property type="project" value="TreeGrafter"/>
</dbReference>
<gene>
    <name evidence="1" type="ORF">IRJ41_022081</name>
</gene>
<feature type="non-terminal residue" evidence="1">
    <location>
        <position position="181"/>
    </location>
</feature>
<protein>
    <submittedName>
        <fullName evidence="1">Vacuolar protein sorting-associated protein 8-like protein</fullName>
    </submittedName>
</protein>
<dbReference type="GO" id="GO:0005769">
    <property type="term" value="C:early endosome"/>
    <property type="evidence" value="ECO:0007669"/>
    <property type="project" value="TreeGrafter"/>
</dbReference>
<dbReference type="PANTHER" id="PTHR12616">
    <property type="entry name" value="VACUOLAR PROTEIN SORTING VPS41"/>
    <property type="match status" value="1"/>
</dbReference>
<evidence type="ECO:0000313" key="1">
    <source>
        <dbReference type="EMBL" id="KAI7811511.1"/>
    </source>
</evidence>
<reference evidence="1" key="1">
    <citation type="submission" date="2021-02" db="EMBL/GenBank/DDBJ databases">
        <title>Comparative genomics reveals that relaxation of natural selection precedes convergent phenotypic evolution of cavefish.</title>
        <authorList>
            <person name="Peng Z."/>
        </authorList>
    </citation>
    <scope>NUCLEOTIDE SEQUENCE</scope>
    <source>
        <tissue evidence="1">Muscle</tissue>
    </source>
</reference>
<dbReference type="GO" id="GO:0005770">
    <property type="term" value="C:late endosome"/>
    <property type="evidence" value="ECO:0007669"/>
    <property type="project" value="TreeGrafter"/>
</dbReference>
<dbReference type="GO" id="GO:0033263">
    <property type="term" value="C:CORVET complex"/>
    <property type="evidence" value="ECO:0007669"/>
    <property type="project" value="TreeGrafter"/>
</dbReference>
<dbReference type="GO" id="GO:0034058">
    <property type="term" value="P:endosomal vesicle fusion"/>
    <property type="evidence" value="ECO:0007669"/>
    <property type="project" value="TreeGrafter"/>
</dbReference>
<dbReference type="AlphaFoldDB" id="A0A9W8C8P6"/>
<organism evidence="1 2">
    <name type="scientific">Triplophysa rosa</name>
    <name type="common">Cave loach</name>
    <dbReference type="NCBI Taxonomy" id="992332"/>
    <lineage>
        <taxon>Eukaryota</taxon>
        <taxon>Metazoa</taxon>
        <taxon>Chordata</taxon>
        <taxon>Craniata</taxon>
        <taxon>Vertebrata</taxon>
        <taxon>Euteleostomi</taxon>
        <taxon>Actinopterygii</taxon>
        <taxon>Neopterygii</taxon>
        <taxon>Teleostei</taxon>
        <taxon>Ostariophysi</taxon>
        <taxon>Cypriniformes</taxon>
        <taxon>Nemacheilidae</taxon>
        <taxon>Triplophysa</taxon>
    </lineage>
</organism>
<comment type="caution">
    <text evidence="1">The sequence shown here is derived from an EMBL/GenBank/DDBJ whole genome shotgun (WGS) entry which is preliminary data.</text>
</comment>